<dbReference type="InterPro" id="IPR058660">
    <property type="entry name" value="WHD_DnaB"/>
</dbReference>
<sequence>MNERIRHLLPNDRMKIFQKEPFFEDAETVLTLLYQPLISIKGVAVFQALWKESHYQQPQTSISHHQMMNTLNMTLDDFYEARKKLEAIGLLQSYKEEGSFRTLYYILQCPYSAKGFLNDPMLSVLLEHHIGRDSFQRLKKRLLNEVNLPSNVQNATHSFDDVFTTVHPELIKEKQVIEEPETQAIKTKLPLEWLHKMLTQQQIKAQLILTQPNIEYIEKMIKIYDVDYLELEKALIWAVNEQQEFDRKEFQDMCKDIFYKKHGSIPPRLYSKEQKELEPEPKKKSNQSEQPKSKEEQLIEHFNSISHRELLEDLSASGRASMKEIDMLTSIMEEHGLPQPVMNVLVDYVLKRNQNKLSKNYIETIAAHWSREGITSAKQAMQIAKREHTIYETWKQKKNQTQKKRQRTKEVLPKWFQDEREQKKQTQETKTQTEPQGDVKKKREELEAFIKNYSKTKH</sequence>
<dbReference type="Gene3D" id="1.10.10.630">
    <property type="entry name" value="DnaD domain-like"/>
    <property type="match status" value="1"/>
</dbReference>
<dbReference type="InterPro" id="IPR034829">
    <property type="entry name" value="DnaD-like_sf"/>
</dbReference>
<proteinExistence type="inferred from homology"/>
<dbReference type="Proteomes" id="UP001597452">
    <property type="component" value="Unassembled WGS sequence"/>
</dbReference>
<comment type="similarity">
    <text evidence="1">Belongs to the DnaB/DnaD family.</text>
</comment>
<evidence type="ECO:0000256" key="1">
    <source>
        <dbReference type="ARBA" id="ARBA00093462"/>
    </source>
</evidence>
<feature type="region of interest" description="Disordered" evidence="2">
    <location>
        <begin position="395"/>
        <end position="445"/>
    </location>
</feature>
<dbReference type="RefSeq" id="WP_377329937.1">
    <property type="nucleotide sequence ID" value="NZ_JBHUMZ010000048.1"/>
</dbReference>
<evidence type="ECO:0000259" key="3">
    <source>
        <dbReference type="Pfam" id="PF07261"/>
    </source>
</evidence>
<evidence type="ECO:0000259" key="4">
    <source>
        <dbReference type="Pfam" id="PF25888"/>
    </source>
</evidence>
<protein>
    <submittedName>
        <fullName evidence="5">Replication initiation and membrane attachment family protein</fullName>
    </submittedName>
</protein>
<dbReference type="EMBL" id="JBHUMZ010000048">
    <property type="protein sequence ID" value="MFD2639889.1"/>
    <property type="molecule type" value="Genomic_DNA"/>
</dbReference>
<comment type="caution">
    <text evidence="5">The sequence shown here is derived from an EMBL/GenBank/DDBJ whole genome shotgun (WGS) entry which is preliminary data.</text>
</comment>
<name>A0ABW5QD52_9BACI</name>
<organism evidence="5 6">
    <name type="scientific">Piscibacillus salipiscarius</name>
    <dbReference type="NCBI Taxonomy" id="299480"/>
    <lineage>
        <taxon>Bacteria</taxon>
        <taxon>Bacillati</taxon>
        <taxon>Bacillota</taxon>
        <taxon>Bacilli</taxon>
        <taxon>Bacillales</taxon>
        <taxon>Bacillaceae</taxon>
        <taxon>Piscibacillus</taxon>
    </lineage>
</organism>
<dbReference type="Pfam" id="PF25888">
    <property type="entry name" value="WHD_DnaB"/>
    <property type="match status" value="1"/>
</dbReference>
<reference evidence="6" key="1">
    <citation type="journal article" date="2019" name="Int. J. Syst. Evol. Microbiol.">
        <title>The Global Catalogue of Microorganisms (GCM) 10K type strain sequencing project: providing services to taxonomists for standard genome sequencing and annotation.</title>
        <authorList>
            <consortium name="The Broad Institute Genomics Platform"/>
            <consortium name="The Broad Institute Genome Sequencing Center for Infectious Disease"/>
            <person name="Wu L."/>
            <person name="Ma J."/>
        </authorList>
    </citation>
    <scope>NUCLEOTIDE SEQUENCE [LARGE SCALE GENOMIC DNA]</scope>
    <source>
        <strain evidence="6">TISTR 1571</strain>
    </source>
</reference>
<keyword evidence="6" id="KW-1185">Reference proteome</keyword>
<feature type="compositionally biased region" description="Basic and acidic residues" evidence="2">
    <location>
        <begin position="270"/>
        <end position="283"/>
    </location>
</feature>
<feature type="domain" description="Replicative helicase loading/DNA remodeling protein DnaB N-terminal winged helix" evidence="4">
    <location>
        <begin position="10"/>
        <end position="231"/>
    </location>
</feature>
<gene>
    <name evidence="5" type="ORF">ACFSW4_13555</name>
</gene>
<evidence type="ECO:0000313" key="6">
    <source>
        <dbReference type="Proteomes" id="UP001597452"/>
    </source>
</evidence>
<accession>A0ABW5QD52</accession>
<feature type="domain" description="DnaB/C C-terminal" evidence="3">
    <location>
        <begin position="321"/>
        <end position="382"/>
    </location>
</feature>
<feature type="compositionally biased region" description="Basic and acidic residues" evidence="2">
    <location>
        <begin position="408"/>
        <end position="427"/>
    </location>
</feature>
<evidence type="ECO:0000313" key="5">
    <source>
        <dbReference type="EMBL" id="MFD2639889.1"/>
    </source>
</evidence>
<dbReference type="InterPro" id="IPR006343">
    <property type="entry name" value="DnaB/C_C"/>
</dbReference>
<evidence type="ECO:0000256" key="2">
    <source>
        <dbReference type="SAM" id="MobiDB-lite"/>
    </source>
</evidence>
<feature type="region of interest" description="Disordered" evidence="2">
    <location>
        <begin position="269"/>
        <end position="296"/>
    </location>
</feature>
<dbReference type="Pfam" id="PF07261">
    <property type="entry name" value="DnaB_2"/>
    <property type="match status" value="1"/>
</dbReference>
<dbReference type="SUPFAM" id="SSF158499">
    <property type="entry name" value="DnaD domain-like"/>
    <property type="match status" value="1"/>
</dbReference>
<feature type="compositionally biased region" description="Basic residues" evidence="2">
    <location>
        <begin position="396"/>
        <end position="407"/>
    </location>
</feature>